<dbReference type="Proteomes" id="UP001626550">
    <property type="component" value="Unassembled WGS sequence"/>
</dbReference>
<evidence type="ECO:0000313" key="3">
    <source>
        <dbReference type="EMBL" id="KAL3316869.1"/>
    </source>
</evidence>
<sequence length="122" mass="14444">MQEEPALDENKEPDSVKGKPELNPLSYAELMAHFREKQREARIELDKLYSLNQEHDKVVAELRRERKQKNAQLRDLEKSFQDIIDNRLDCLNADGTKRRKTFAQLRTEAAEIFDLIKRDSFK</sequence>
<reference evidence="3 4" key="1">
    <citation type="submission" date="2024-11" db="EMBL/GenBank/DDBJ databases">
        <title>Adaptive evolution of stress response genes in parasites aligns with host niche diversity.</title>
        <authorList>
            <person name="Hahn C."/>
            <person name="Resl P."/>
        </authorList>
    </citation>
    <scope>NUCLEOTIDE SEQUENCE [LARGE SCALE GENOMIC DNA]</scope>
    <source>
        <strain evidence="3">EGGRZ-B1_66</strain>
        <tissue evidence="3">Body</tissue>
    </source>
</reference>
<gene>
    <name evidence="3" type="ORF">Ciccas_004482</name>
</gene>
<keyword evidence="1" id="KW-0175">Coiled coil</keyword>
<name>A0ABD2QBD7_9PLAT</name>
<evidence type="ECO:0000313" key="4">
    <source>
        <dbReference type="Proteomes" id="UP001626550"/>
    </source>
</evidence>
<dbReference type="AlphaFoldDB" id="A0ABD2QBD7"/>
<keyword evidence="4" id="KW-1185">Reference proteome</keyword>
<dbReference type="EMBL" id="JBJKFK010000471">
    <property type="protein sequence ID" value="KAL3316869.1"/>
    <property type="molecule type" value="Genomic_DNA"/>
</dbReference>
<comment type="caution">
    <text evidence="3">The sequence shown here is derived from an EMBL/GenBank/DDBJ whole genome shotgun (WGS) entry which is preliminary data.</text>
</comment>
<feature type="coiled-coil region" evidence="1">
    <location>
        <begin position="45"/>
        <end position="86"/>
    </location>
</feature>
<evidence type="ECO:0000256" key="2">
    <source>
        <dbReference type="SAM" id="MobiDB-lite"/>
    </source>
</evidence>
<proteinExistence type="predicted"/>
<accession>A0ABD2QBD7</accession>
<protein>
    <submittedName>
        <fullName evidence="3">Uncharacterized protein</fullName>
    </submittedName>
</protein>
<feature type="region of interest" description="Disordered" evidence="2">
    <location>
        <begin position="1"/>
        <end position="22"/>
    </location>
</feature>
<evidence type="ECO:0000256" key="1">
    <source>
        <dbReference type="SAM" id="Coils"/>
    </source>
</evidence>
<organism evidence="3 4">
    <name type="scientific">Cichlidogyrus casuarinus</name>
    <dbReference type="NCBI Taxonomy" id="1844966"/>
    <lineage>
        <taxon>Eukaryota</taxon>
        <taxon>Metazoa</taxon>
        <taxon>Spiralia</taxon>
        <taxon>Lophotrochozoa</taxon>
        <taxon>Platyhelminthes</taxon>
        <taxon>Monogenea</taxon>
        <taxon>Monopisthocotylea</taxon>
        <taxon>Dactylogyridea</taxon>
        <taxon>Ancyrocephalidae</taxon>
        <taxon>Cichlidogyrus</taxon>
    </lineage>
</organism>
<feature type="compositionally biased region" description="Basic and acidic residues" evidence="2">
    <location>
        <begin position="8"/>
        <end position="20"/>
    </location>
</feature>